<dbReference type="AlphaFoldDB" id="A0AAV7MAR3"/>
<dbReference type="EMBL" id="JANPWB010000014">
    <property type="protein sequence ID" value="KAJ1099634.1"/>
    <property type="molecule type" value="Genomic_DNA"/>
</dbReference>
<name>A0AAV7MAR3_PLEWA</name>
<protein>
    <submittedName>
        <fullName evidence="1">Uncharacterized protein</fullName>
    </submittedName>
</protein>
<accession>A0AAV7MAR3</accession>
<keyword evidence="2" id="KW-1185">Reference proteome</keyword>
<proteinExistence type="predicted"/>
<evidence type="ECO:0000313" key="1">
    <source>
        <dbReference type="EMBL" id="KAJ1099634.1"/>
    </source>
</evidence>
<reference evidence="1" key="1">
    <citation type="journal article" date="2022" name="bioRxiv">
        <title>Sequencing and chromosome-scale assembly of the giantPleurodeles waltlgenome.</title>
        <authorList>
            <person name="Brown T."/>
            <person name="Elewa A."/>
            <person name="Iarovenko S."/>
            <person name="Subramanian E."/>
            <person name="Araus A.J."/>
            <person name="Petzold A."/>
            <person name="Susuki M."/>
            <person name="Suzuki K.-i.T."/>
            <person name="Hayashi T."/>
            <person name="Toyoda A."/>
            <person name="Oliveira C."/>
            <person name="Osipova E."/>
            <person name="Leigh N.D."/>
            <person name="Simon A."/>
            <person name="Yun M.H."/>
        </authorList>
    </citation>
    <scope>NUCLEOTIDE SEQUENCE</scope>
    <source>
        <strain evidence="1">20211129_DDA</strain>
        <tissue evidence="1">Liver</tissue>
    </source>
</reference>
<gene>
    <name evidence="1" type="ORF">NDU88_004733</name>
</gene>
<sequence>MLFWSLLFKQKQLLPLPLTCQILTRGMTTLSLRANVNVSLTTFKYGEQGYLIARVDQKRKNFIEDFSPVGS</sequence>
<comment type="caution">
    <text evidence="1">The sequence shown here is derived from an EMBL/GenBank/DDBJ whole genome shotgun (WGS) entry which is preliminary data.</text>
</comment>
<dbReference type="Proteomes" id="UP001066276">
    <property type="component" value="Chromosome 10"/>
</dbReference>
<organism evidence="1 2">
    <name type="scientific">Pleurodeles waltl</name>
    <name type="common">Iberian ribbed newt</name>
    <dbReference type="NCBI Taxonomy" id="8319"/>
    <lineage>
        <taxon>Eukaryota</taxon>
        <taxon>Metazoa</taxon>
        <taxon>Chordata</taxon>
        <taxon>Craniata</taxon>
        <taxon>Vertebrata</taxon>
        <taxon>Euteleostomi</taxon>
        <taxon>Amphibia</taxon>
        <taxon>Batrachia</taxon>
        <taxon>Caudata</taxon>
        <taxon>Salamandroidea</taxon>
        <taxon>Salamandridae</taxon>
        <taxon>Pleurodelinae</taxon>
        <taxon>Pleurodeles</taxon>
    </lineage>
</organism>
<evidence type="ECO:0000313" key="2">
    <source>
        <dbReference type="Proteomes" id="UP001066276"/>
    </source>
</evidence>